<dbReference type="Pfam" id="PF02956">
    <property type="entry name" value="TT_ORF1"/>
    <property type="match status" value="1"/>
</dbReference>
<evidence type="ECO:0000256" key="5">
    <source>
        <dbReference type="ARBA" id="ARBA00022844"/>
    </source>
</evidence>
<comment type="similarity">
    <text evidence="2 6">Belongs to the anelloviridae capsid protein family.</text>
</comment>
<protein>
    <recommendedName>
        <fullName evidence="6">Capsid protein</fullName>
    </recommendedName>
</protein>
<evidence type="ECO:0000256" key="1">
    <source>
        <dbReference type="ARBA" id="ARBA00004328"/>
    </source>
</evidence>
<evidence type="ECO:0000256" key="4">
    <source>
        <dbReference type="ARBA" id="ARBA00022561"/>
    </source>
</evidence>
<reference evidence="7" key="1">
    <citation type="submission" date="2015-06" db="EMBL/GenBank/DDBJ databases">
        <title>TTVs in the plasma of HIV-infected subjects from United States.</title>
        <authorList>
            <person name="Li L."/>
            <person name="Delwart E."/>
        </authorList>
    </citation>
    <scope>NUCLEOTIDE SEQUENCE</scope>
    <source>
        <strain evidence="7">P1-2</strain>
    </source>
</reference>
<evidence type="ECO:0000313" key="7">
    <source>
        <dbReference type="EMBL" id="ANQ39331.1"/>
    </source>
</evidence>
<evidence type="ECO:0000256" key="2">
    <source>
        <dbReference type="ARBA" id="ARBA00006131"/>
    </source>
</evidence>
<evidence type="ECO:0000256" key="6">
    <source>
        <dbReference type="RuleBase" id="RU361230"/>
    </source>
</evidence>
<dbReference type="GO" id="GO:0039615">
    <property type="term" value="C:T=1 icosahedral viral capsid"/>
    <property type="evidence" value="ECO:0007669"/>
    <property type="project" value="UniProtKB-UniRule"/>
</dbReference>
<accession>A0A1B1FDM5</accession>
<keyword evidence="3 6" id="KW-1140">T=1 icosahedral capsid protein</keyword>
<comment type="function">
    <text evidence="6">Self-assembles to form an icosahedral capsid.</text>
</comment>
<proteinExistence type="inferred from homology"/>
<dbReference type="EMBL" id="KT163876">
    <property type="protein sequence ID" value="ANQ39331.1"/>
    <property type="molecule type" value="Genomic_DNA"/>
</dbReference>
<evidence type="ECO:0000256" key="3">
    <source>
        <dbReference type="ARBA" id="ARBA00022431"/>
    </source>
</evidence>
<name>A0A1B1FDM5_9VIRU</name>
<comment type="subcellular location">
    <subcellularLocation>
        <location evidence="1 6">Virion</location>
    </subcellularLocation>
</comment>
<organism evidence="7">
    <name type="scientific">Torque teno virus</name>
    <dbReference type="NCBI Taxonomy" id="68887"/>
    <lineage>
        <taxon>Viruses</taxon>
        <taxon>Monodnaviria</taxon>
        <taxon>Shotokuvirae</taxon>
        <taxon>Commensaviricota</taxon>
        <taxon>Cardeaviricetes</taxon>
        <taxon>Sanitavirales</taxon>
        <taxon>Anelloviridae</taxon>
    </lineage>
</organism>
<dbReference type="InterPro" id="IPR004219">
    <property type="entry name" value="TTvirus_Unk"/>
</dbReference>
<keyword evidence="4 6" id="KW-0167">Capsid protein</keyword>
<sequence>MPPFQRYRYYNYRNRYRKWRRPYYRRRFRRTFQRKRRHHRVRRRRFFYKPKRKLKRLRLVQFQPTHIRKCKIRGILQLFGAGKGHYYNNFTLYKESFVNPNEPGGGGWSIQQLNLGNLYVQNQYLMNWWTVSNKGLNLARYTGAKIILYRQPVVDYIFLYEIEPPYNVTKYYYNSLHPIKLLQYKKKIIVPSMRTQPHNKKPYIKKKIKPPKLLENKWYFQQNITNTPLIQFITMSCSLTNMFQATNSLNNNCSIFTLNTNFFQNSTFAGIERLQNGYTPKQGTYLYGLQQASVPWNTTPISKITYLGNTAINDPGDMIGAMTKEEYGWAHWGNPFWHQYLDGTFPTFICSVPPAKMIEDHKSQTIAQITGGATFKHEPLIIELRYNPNHDKGTGNTAFWVPNNVITSSKWEPTNNPDLEINGFPLWILLWGWADFTTHVTSVPHLWQDYTLCIRTKALDQTYPNIVPLSKNYIHGLPPYTNDEHDITLSDHGHWYPKWRFQEEAVNAILETGPAACKTENQQSISAHMKYCFYFKWGGNPSSMEKIYDPTAQPTYPIPTLQHENNEIISPATSIANYIYPWDIRHDILTKSATDRIKQCETYEDSLFTDGTTIATTSPNYNFQEAQKKKTTEKKEQTLLFQLNNIKLLNRQLQHRLRQLTQLNVEY</sequence>
<keyword evidence="5 6" id="KW-0946">Virion</keyword>